<evidence type="ECO:0000256" key="2">
    <source>
        <dbReference type="ARBA" id="ARBA00022729"/>
    </source>
</evidence>
<dbReference type="Proteomes" id="UP001139193">
    <property type="component" value="Unassembled WGS sequence"/>
</dbReference>
<sequence>MKLPKLRRLGATLALLPALLAACTPYLHQHLLATQPARLGAEIAANSLWRGLPAPKTKSVVAVYKFRDQTGQYKPQENGASFSTAVTQGATTILLRALEESQWFEPIERENLGNLLNERKIIRSTREEYAAQTGKKQPPLAPLLFAGIILEGGIVSYDSNILTGGAGLRYFGAGASGQYRQDRVTVYLRAISTNSGKIFKTVYTSKTILSQQVDASLFRFVDFKRLLETETGFTYNEPSEMAVKEAIEKAVVALIYEGFAERLWAPRDSTEYTGYGIQNYLYEKNQNLGIDVLGREMKLRRSPLALGANVAVQEYSGDYANPLRRPGAELTLHYQTTNATSLFLNAGRGQLAAGLGAAALRQTLNYAEAGVQYRLLPFDNFTPYLLLGGGAARRTTPLADAPTVLPYAVAGVGGEYLITPHLGLSVGVDNHYFLSDQLDRLSAGRYNDYYWSGRVGAVLYFGKTAQEKALAKQAKSAAEAAAEQQKKADGK</sequence>
<dbReference type="PROSITE" id="PS51257">
    <property type="entry name" value="PROKAR_LIPOPROTEIN"/>
    <property type="match status" value="1"/>
</dbReference>
<dbReference type="SUPFAM" id="SSF56925">
    <property type="entry name" value="OMPA-like"/>
    <property type="match status" value="1"/>
</dbReference>
<comment type="caution">
    <text evidence="7">The sequence shown here is derived from an EMBL/GenBank/DDBJ whole genome shotgun (WGS) entry which is preliminary data.</text>
</comment>
<dbReference type="RefSeq" id="WP_241936370.1">
    <property type="nucleotide sequence ID" value="NZ_JALBGC010000003.1"/>
</dbReference>
<reference evidence="7" key="1">
    <citation type="submission" date="2022-03" db="EMBL/GenBank/DDBJ databases">
        <title>Bacterial whole genome sequence for Hymenobacter sp. DH14.</title>
        <authorList>
            <person name="Le V."/>
        </authorList>
    </citation>
    <scope>NUCLEOTIDE SEQUENCE</scope>
    <source>
        <strain evidence="7">DH14</strain>
    </source>
</reference>
<dbReference type="Gene3D" id="2.40.160.20">
    <property type="match status" value="1"/>
</dbReference>
<keyword evidence="1" id="KW-1003">Cell membrane</keyword>
<dbReference type="AlphaFoldDB" id="A0A9X1VF97"/>
<evidence type="ECO:0000313" key="8">
    <source>
        <dbReference type="Proteomes" id="UP001139193"/>
    </source>
</evidence>
<dbReference type="Gene3D" id="3.40.50.10610">
    <property type="entry name" value="ABC-type transport auxiliary lipoprotein component"/>
    <property type="match status" value="2"/>
</dbReference>
<evidence type="ECO:0000313" key="7">
    <source>
        <dbReference type="EMBL" id="MCI1188104.1"/>
    </source>
</evidence>
<evidence type="ECO:0000256" key="4">
    <source>
        <dbReference type="ARBA" id="ARBA00023139"/>
    </source>
</evidence>
<keyword evidence="5" id="KW-0449">Lipoprotein</keyword>
<evidence type="ECO:0000256" key="1">
    <source>
        <dbReference type="ARBA" id="ARBA00022475"/>
    </source>
</evidence>
<feature type="signal peptide" evidence="6">
    <location>
        <begin position="1"/>
        <end position="21"/>
    </location>
</feature>
<protein>
    <submittedName>
        <fullName evidence="7">Curli production assembly/transport component CsgG</fullName>
    </submittedName>
</protein>
<dbReference type="Pfam" id="PF03783">
    <property type="entry name" value="CsgG"/>
    <property type="match status" value="1"/>
</dbReference>
<keyword evidence="3" id="KW-0472">Membrane</keyword>
<dbReference type="EMBL" id="JALBGC010000003">
    <property type="protein sequence ID" value="MCI1188104.1"/>
    <property type="molecule type" value="Genomic_DNA"/>
</dbReference>
<keyword evidence="8" id="KW-1185">Reference proteome</keyword>
<evidence type="ECO:0000256" key="5">
    <source>
        <dbReference type="ARBA" id="ARBA00023288"/>
    </source>
</evidence>
<name>A0A9X1VF97_9BACT</name>
<proteinExistence type="predicted"/>
<keyword evidence="2 6" id="KW-0732">Signal</keyword>
<dbReference type="InterPro" id="IPR005534">
    <property type="entry name" value="Curli_assmbl/transp-comp_CsgG"/>
</dbReference>
<feature type="chain" id="PRO_5040832189" evidence="6">
    <location>
        <begin position="22"/>
        <end position="491"/>
    </location>
</feature>
<organism evidence="7 8">
    <name type="scientific">Hymenobacter cyanobacteriorum</name>
    <dbReference type="NCBI Taxonomy" id="2926463"/>
    <lineage>
        <taxon>Bacteria</taxon>
        <taxon>Pseudomonadati</taxon>
        <taxon>Bacteroidota</taxon>
        <taxon>Cytophagia</taxon>
        <taxon>Cytophagales</taxon>
        <taxon>Hymenobacteraceae</taxon>
        <taxon>Hymenobacter</taxon>
    </lineage>
</organism>
<gene>
    <name evidence="7" type="ORF">MON38_11805</name>
</gene>
<keyword evidence="4" id="KW-0564">Palmitate</keyword>
<evidence type="ECO:0000256" key="3">
    <source>
        <dbReference type="ARBA" id="ARBA00023136"/>
    </source>
</evidence>
<dbReference type="GO" id="GO:0030288">
    <property type="term" value="C:outer membrane-bounded periplasmic space"/>
    <property type="evidence" value="ECO:0007669"/>
    <property type="project" value="InterPro"/>
</dbReference>
<dbReference type="PANTHER" id="PTHR41164:SF1">
    <property type="entry name" value="CURLI PRODUCTION ASSEMBLY_TRANSPORT COMPONENT CSGG"/>
    <property type="match status" value="1"/>
</dbReference>
<evidence type="ECO:0000256" key="6">
    <source>
        <dbReference type="SAM" id="SignalP"/>
    </source>
</evidence>
<accession>A0A9X1VF97</accession>
<dbReference type="InterPro" id="IPR011250">
    <property type="entry name" value="OMP/PagP_B-barrel"/>
</dbReference>
<dbReference type="PANTHER" id="PTHR41164">
    <property type="entry name" value="CURLI PRODUCTION ASSEMBLY/TRANSPORT COMPONENT CSGG"/>
    <property type="match status" value="1"/>
</dbReference>